<proteinExistence type="inferred from homology"/>
<dbReference type="PANTHER" id="PTHR43213">
    <property type="entry name" value="BIFUNCTIONAL DTTP/UTP PYROPHOSPHATASE/METHYLTRANSFERASE PROTEIN-RELATED"/>
    <property type="match status" value="1"/>
</dbReference>
<comment type="subcellular location">
    <subcellularLocation>
        <location evidence="4">Cytoplasm</location>
    </subcellularLocation>
</comment>
<dbReference type="HAMAP" id="MF_00528">
    <property type="entry name" value="Maf"/>
    <property type="match status" value="1"/>
</dbReference>
<feature type="site" description="Important for substrate specificity" evidence="4">
    <location>
        <position position="11"/>
    </location>
</feature>
<accession>A0A1I6H0W5</accession>
<feature type="site" description="Important for substrate specificity" evidence="4">
    <location>
        <position position="70"/>
    </location>
</feature>
<name>A0A1I6H0W5_9FLAO</name>
<comment type="similarity">
    <text evidence="4">Belongs to the Maf family. YhdE subfamily.</text>
</comment>
<evidence type="ECO:0000313" key="6">
    <source>
        <dbReference type="Proteomes" id="UP000199534"/>
    </source>
</evidence>
<dbReference type="InterPro" id="IPR029001">
    <property type="entry name" value="ITPase-like_fam"/>
</dbReference>
<dbReference type="Pfam" id="PF02545">
    <property type="entry name" value="Maf"/>
    <property type="match status" value="1"/>
</dbReference>
<gene>
    <name evidence="5" type="ORF">SAMN04490243_2027</name>
</gene>
<sequence>MHIILGSASPRRKALLEALGYSFEVQTQDGPEDYPTELKGSEITDFLAQTKASRIMTDVPPNTVLLTADTIVWMENRVLEKPRSSGEARRTLLELSGKTHEVITSVCFRTSSQTWVSHAITEVEFAALSQEECDYYIEAGNPMDKAGAYGIQEWIGMIGVVSIKGSYTNVMGLPTHLVYRTLKELATAGF</sequence>
<protein>
    <recommendedName>
        <fullName evidence="4">dTTP/UTP pyrophosphatase</fullName>
        <shortName evidence="4">dTTPase/UTPase</shortName>
        <ecNumber evidence="4">3.6.1.9</ecNumber>
    </recommendedName>
    <alternativeName>
        <fullName evidence="4">Nucleoside triphosphate pyrophosphatase</fullName>
    </alternativeName>
    <alternativeName>
        <fullName evidence="4">Nucleotide pyrophosphatase</fullName>
        <shortName evidence="4">Nucleotide PPase</shortName>
    </alternativeName>
</protein>
<evidence type="ECO:0000256" key="4">
    <source>
        <dbReference type="HAMAP-Rule" id="MF_00528"/>
    </source>
</evidence>
<evidence type="ECO:0000256" key="1">
    <source>
        <dbReference type="ARBA" id="ARBA00001968"/>
    </source>
</evidence>
<dbReference type="NCBIfam" id="TIGR00172">
    <property type="entry name" value="maf"/>
    <property type="match status" value="1"/>
</dbReference>
<keyword evidence="3 4" id="KW-0546">Nucleotide metabolism</keyword>
<comment type="function">
    <text evidence="4">Nucleoside triphosphate pyrophosphatase that hydrolyzes dTTP and UTP. May have a dual role in cell division arrest and in preventing the incorporation of modified nucleotides into cellular nucleic acids.</text>
</comment>
<comment type="cofactor">
    <cofactor evidence="1 4">
        <name>a divalent metal cation</name>
        <dbReference type="ChEBI" id="CHEBI:60240"/>
    </cofactor>
</comment>
<reference evidence="5 6" key="1">
    <citation type="submission" date="2016-10" db="EMBL/GenBank/DDBJ databases">
        <authorList>
            <person name="de Groot N.N."/>
        </authorList>
    </citation>
    <scope>NUCLEOTIDE SEQUENCE [LARGE SCALE GENOMIC DNA]</scope>
    <source>
        <strain evidence="5 6">DSM 21019</strain>
    </source>
</reference>
<keyword evidence="6" id="KW-1185">Reference proteome</keyword>
<dbReference type="PANTHER" id="PTHR43213:SF5">
    <property type="entry name" value="BIFUNCTIONAL DTTP_UTP PYROPHOSPHATASE_METHYLTRANSFERASE PROTEIN-RELATED"/>
    <property type="match status" value="1"/>
</dbReference>
<dbReference type="GO" id="GO:0009117">
    <property type="term" value="P:nucleotide metabolic process"/>
    <property type="evidence" value="ECO:0007669"/>
    <property type="project" value="UniProtKB-KW"/>
</dbReference>
<feature type="site" description="Important for substrate specificity" evidence="4">
    <location>
        <position position="152"/>
    </location>
</feature>
<evidence type="ECO:0000313" key="5">
    <source>
        <dbReference type="EMBL" id="SFR48103.1"/>
    </source>
</evidence>
<keyword evidence="2 4" id="KW-0378">Hydrolase</keyword>
<comment type="caution">
    <text evidence="4">Lacks conserved residue(s) required for the propagation of feature annotation.</text>
</comment>
<dbReference type="GO" id="GO:0005737">
    <property type="term" value="C:cytoplasm"/>
    <property type="evidence" value="ECO:0007669"/>
    <property type="project" value="UniProtKB-SubCell"/>
</dbReference>
<feature type="active site" description="Proton acceptor" evidence="4">
    <location>
        <position position="69"/>
    </location>
</feature>
<evidence type="ECO:0000256" key="3">
    <source>
        <dbReference type="ARBA" id="ARBA00023080"/>
    </source>
</evidence>
<dbReference type="EC" id="3.6.1.9" evidence="4"/>
<organism evidence="5 6">
    <name type="scientific">Robiginitalea myxolifaciens</name>
    <dbReference type="NCBI Taxonomy" id="400055"/>
    <lineage>
        <taxon>Bacteria</taxon>
        <taxon>Pseudomonadati</taxon>
        <taxon>Bacteroidota</taxon>
        <taxon>Flavobacteriia</taxon>
        <taxon>Flavobacteriales</taxon>
        <taxon>Flavobacteriaceae</taxon>
        <taxon>Robiginitalea</taxon>
    </lineage>
</organism>
<dbReference type="GO" id="GO:0036221">
    <property type="term" value="F:UTP diphosphatase activity"/>
    <property type="evidence" value="ECO:0007669"/>
    <property type="project" value="RHEA"/>
</dbReference>
<dbReference type="GO" id="GO:0036218">
    <property type="term" value="F:dTTP diphosphatase activity"/>
    <property type="evidence" value="ECO:0007669"/>
    <property type="project" value="RHEA"/>
</dbReference>
<dbReference type="STRING" id="400055.SAMN04490243_2027"/>
<dbReference type="CDD" id="cd00555">
    <property type="entry name" value="Maf"/>
    <property type="match status" value="1"/>
</dbReference>
<dbReference type="SUPFAM" id="SSF52972">
    <property type="entry name" value="ITPase-like"/>
    <property type="match status" value="1"/>
</dbReference>
<keyword evidence="4" id="KW-0963">Cytoplasm</keyword>
<dbReference type="PIRSF" id="PIRSF006305">
    <property type="entry name" value="Maf"/>
    <property type="match status" value="1"/>
</dbReference>
<dbReference type="InterPro" id="IPR003697">
    <property type="entry name" value="Maf-like"/>
</dbReference>
<dbReference type="Proteomes" id="UP000199534">
    <property type="component" value="Unassembled WGS sequence"/>
</dbReference>
<dbReference type="EMBL" id="FOYQ01000002">
    <property type="protein sequence ID" value="SFR48103.1"/>
    <property type="molecule type" value="Genomic_DNA"/>
</dbReference>
<dbReference type="AlphaFoldDB" id="A0A1I6H0W5"/>
<dbReference type="Gene3D" id="3.90.950.10">
    <property type="match status" value="1"/>
</dbReference>
<evidence type="ECO:0000256" key="2">
    <source>
        <dbReference type="ARBA" id="ARBA00022801"/>
    </source>
</evidence>
<comment type="catalytic activity">
    <reaction evidence="4">
        <text>dTTP + H2O = dTMP + diphosphate + H(+)</text>
        <dbReference type="Rhea" id="RHEA:28534"/>
        <dbReference type="ChEBI" id="CHEBI:15377"/>
        <dbReference type="ChEBI" id="CHEBI:15378"/>
        <dbReference type="ChEBI" id="CHEBI:33019"/>
        <dbReference type="ChEBI" id="CHEBI:37568"/>
        <dbReference type="ChEBI" id="CHEBI:63528"/>
        <dbReference type="EC" id="3.6.1.9"/>
    </reaction>
</comment>
<comment type="catalytic activity">
    <reaction evidence="4">
        <text>UTP + H2O = UMP + diphosphate + H(+)</text>
        <dbReference type="Rhea" id="RHEA:29395"/>
        <dbReference type="ChEBI" id="CHEBI:15377"/>
        <dbReference type="ChEBI" id="CHEBI:15378"/>
        <dbReference type="ChEBI" id="CHEBI:33019"/>
        <dbReference type="ChEBI" id="CHEBI:46398"/>
        <dbReference type="ChEBI" id="CHEBI:57865"/>
        <dbReference type="EC" id="3.6.1.9"/>
    </reaction>
</comment>